<evidence type="ECO:0000313" key="3">
    <source>
        <dbReference type="Proteomes" id="UP000006633"/>
    </source>
</evidence>
<reference evidence="2 3" key="1">
    <citation type="journal article" date="2012" name="Stand. Genomic Sci.">
        <title>Complete genome sequence of the facultatively chemolithoautotrophic and methylotrophic alpha Proteobacterium Starkeya novella type strain (ATCC 8093(T)).</title>
        <authorList>
            <person name="Kappler U."/>
            <person name="Davenport K."/>
            <person name="Beatson S."/>
            <person name="Lucas S."/>
            <person name="Lapidus A."/>
            <person name="Copeland A."/>
            <person name="Berry K.W."/>
            <person name="Glavina Del Rio T."/>
            <person name="Hammon N."/>
            <person name="Dalin E."/>
            <person name="Tice H."/>
            <person name="Pitluck S."/>
            <person name="Richardson P."/>
            <person name="Bruce D."/>
            <person name="Goodwin L.A."/>
            <person name="Han C."/>
            <person name="Tapia R."/>
            <person name="Detter J.C."/>
            <person name="Chang Y.J."/>
            <person name="Jeffries C.D."/>
            <person name="Land M."/>
            <person name="Hauser L."/>
            <person name="Kyrpides N.C."/>
            <person name="Goker M."/>
            <person name="Ivanova N."/>
            <person name="Klenk H.P."/>
            <person name="Woyke T."/>
        </authorList>
    </citation>
    <scope>NUCLEOTIDE SEQUENCE [LARGE SCALE GENOMIC DNA]</scope>
    <source>
        <strain evidence="3">ATCC 8093 / DSM 506 / JCM 20403 / CCM 1077 / IAM 12100 / NBRC 12443 / NCIMB 10456</strain>
    </source>
</reference>
<dbReference type="HOGENOM" id="CLU_2636309_0_0_5"/>
<dbReference type="RefSeq" id="WP_013165615.1">
    <property type="nucleotide sequence ID" value="NC_014217.1"/>
</dbReference>
<dbReference type="EMBL" id="CP002026">
    <property type="protein sequence ID" value="ADH88110.1"/>
    <property type="molecule type" value="Genomic_DNA"/>
</dbReference>
<dbReference type="InterPro" id="IPR054189">
    <property type="entry name" value="DUF6894"/>
</dbReference>
<gene>
    <name evidence="2" type="ordered locus">Snov_0782</name>
</gene>
<dbReference type="Pfam" id="PF21834">
    <property type="entry name" value="DUF6894"/>
    <property type="match status" value="1"/>
</dbReference>
<dbReference type="KEGG" id="sno:Snov_0782"/>
<accession>D7A5I6</accession>
<name>D7A5I6_ANCN5</name>
<evidence type="ECO:0000313" key="2">
    <source>
        <dbReference type="EMBL" id="ADH88110.1"/>
    </source>
</evidence>
<sequence>MPLYRFRLTGQDQETPVDLPDDDAAWAQVRALCGEILTDVNANLPSGADWQITATDHRGQDVGSIRIVASRRQRPLS</sequence>
<evidence type="ECO:0000259" key="1">
    <source>
        <dbReference type="Pfam" id="PF21834"/>
    </source>
</evidence>
<dbReference type="AlphaFoldDB" id="D7A5I6"/>
<organism evidence="2 3">
    <name type="scientific">Ancylobacter novellus (strain ATCC 8093 / DSM 506 / JCM 20403 / CCM 1077 / IAM 12100 / NBRC 12443 / NCIMB 10456)</name>
    <name type="common">Starkeya novella</name>
    <dbReference type="NCBI Taxonomy" id="639283"/>
    <lineage>
        <taxon>Bacteria</taxon>
        <taxon>Pseudomonadati</taxon>
        <taxon>Pseudomonadota</taxon>
        <taxon>Alphaproteobacteria</taxon>
        <taxon>Hyphomicrobiales</taxon>
        <taxon>Xanthobacteraceae</taxon>
        <taxon>Ancylobacter</taxon>
    </lineage>
</organism>
<dbReference type="Proteomes" id="UP000006633">
    <property type="component" value="Chromosome"/>
</dbReference>
<keyword evidence="3" id="KW-1185">Reference proteome</keyword>
<proteinExistence type="predicted"/>
<feature type="domain" description="DUF6894" evidence="1">
    <location>
        <begin position="4"/>
        <end position="66"/>
    </location>
</feature>
<protein>
    <recommendedName>
        <fullName evidence="1">DUF6894 domain-containing protein</fullName>
    </recommendedName>
</protein>